<dbReference type="EMBL" id="ADLS01000008">
    <property type="protein sequence ID" value="EGX67178.1"/>
    <property type="molecule type" value="Genomic_DNA"/>
</dbReference>
<dbReference type="SUPFAM" id="SSF52540">
    <property type="entry name" value="P-loop containing nucleoside triphosphate hydrolases"/>
    <property type="match status" value="1"/>
</dbReference>
<dbReference type="PANTHER" id="PTHR46844">
    <property type="entry name" value="SLR5058 PROTEIN"/>
    <property type="match status" value="1"/>
</dbReference>
<accession>G1WH27</accession>
<dbReference type="HOGENOM" id="CLU_311853_0_0_11"/>
<gene>
    <name evidence="2" type="ORF">HMPREF9452_00640</name>
</gene>
<name>G1WH27_9ACTN</name>
<reference evidence="2 3" key="1">
    <citation type="submission" date="2011-06" db="EMBL/GenBank/DDBJ databases">
        <title>The Genome Sequence of Collinsella tanakaei YIT 12063.</title>
        <authorList>
            <consortium name="The Broad Institute Genome Sequencing Platform"/>
            <person name="Earl A."/>
            <person name="Ward D."/>
            <person name="Feldgarden M."/>
            <person name="Gevers D."/>
            <person name="Morotomi M."/>
            <person name="Young S.K."/>
            <person name="Zeng Q."/>
            <person name="Gargeya S."/>
            <person name="Fitzgerald M."/>
            <person name="Haas B."/>
            <person name="Abouelleil A."/>
            <person name="Alvarado L."/>
            <person name="Arachchi H.M."/>
            <person name="Berlin A."/>
            <person name="Brown A."/>
            <person name="Chapman S.B."/>
            <person name="Chen Z."/>
            <person name="Dunbar C."/>
            <person name="Freedman E."/>
            <person name="Gearin G."/>
            <person name="Gellesch M."/>
            <person name="Goldberg J."/>
            <person name="Griggs A."/>
            <person name="Gujja S."/>
            <person name="Heiman D."/>
            <person name="Howarth C."/>
            <person name="Larson L."/>
            <person name="Lui A."/>
            <person name="MacDonald P.J.P."/>
            <person name="Mehta T."/>
            <person name="Montmayeur A."/>
            <person name="Murphy C."/>
            <person name="Neiman D."/>
            <person name="Pearson M."/>
            <person name="Priest M."/>
            <person name="Roberts A."/>
            <person name="Saif S."/>
            <person name="Shea T."/>
            <person name="Shenoy N."/>
            <person name="Sisk P."/>
            <person name="Stolte C."/>
            <person name="Sykes S."/>
            <person name="Wortman J."/>
            <person name="Nusbaum C."/>
            <person name="Birren B."/>
        </authorList>
    </citation>
    <scope>NUCLEOTIDE SEQUENCE [LARGE SCALE GENOMIC DNA]</scope>
    <source>
        <strain evidence="2 3">YIT 12063</strain>
    </source>
</reference>
<dbReference type="Gene3D" id="3.40.50.300">
    <property type="entry name" value="P-loop containing nucleotide triphosphate hydrolases"/>
    <property type="match status" value="1"/>
</dbReference>
<keyword evidence="3" id="KW-1185">Reference proteome</keyword>
<proteinExistence type="predicted"/>
<evidence type="ECO:0000259" key="1">
    <source>
        <dbReference type="PROSITE" id="PS50837"/>
    </source>
</evidence>
<dbReference type="GeneID" id="62758408"/>
<feature type="domain" description="NACHT" evidence="1">
    <location>
        <begin position="188"/>
        <end position="303"/>
    </location>
</feature>
<dbReference type="PANTHER" id="PTHR46844:SF1">
    <property type="entry name" value="SLR5058 PROTEIN"/>
    <property type="match status" value="1"/>
</dbReference>
<dbReference type="PATRIC" id="fig|742742.3.peg.621"/>
<dbReference type="RefSeq" id="WP_009140676.1">
    <property type="nucleotide sequence ID" value="NZ_JH126467.1"/>
</dbReference>
<sequence>MLDFFREELLSWLIDWAKTKISYLTKRQAIIRHITETTMRAPAIHSCVNLKEKVKNPHLVKELLAHRSLLDISKDEAIRTFLGEGYDEPAYEFVSQFWDSTNAILAVGEESLADRKAVEGFEAANNKLDNLAKALLSNPTNCEIWKKKLADYCNELAQCYSETAIPRKMTMEESGDLLLQSALLKCERSLLIYADPGMGKSRLLKQIASELAMDLITGKNNSIPVLLEARKWSRQYSNLEEAVAKELLGSTTEESVSLIKENPASYCLIVDGLDEARCDRDLLLAELARFANSDKGRLICSSRFSSDRKRIGIEGASLQSLSENEVISHLRERGIRSPLDVMRRLNEAGRELMGNPLHLNCLIEYLHTKGDGATPRNLAAIYSTCITSLIEAKLDPDCDLDADYLQRELGNYALECLINQEALPCRSYLLQQCAPTEAELIEQMGKYSGLLVIADGAVGFSHTVLQEYLAASFLNSLPDEEVRVFCKNHSRDPLLKNFFVILCGCTASATKQKLILDQLENNNLSLYMDCLRGRMNLSDELEGKLSKTDITTIALQAITTYTNITNRYLKKAKPHIPFWRTLSTPEAPIRMVISYSATTTVAHIVLSEKRPGDDRILVKLSDDKHGPVIKGPDGSTTPIFSIRLSNRPEAHTYRIGALYEGIDCAREMALSMIVDDLEGFFESAEPVLSEPLGMKAAFTEEALRCSRILREGSIGSREYLNLRNCSADELSMLLAEKSNYNIKVCETSIPLSLLPYLVKMLEIGPENHLQYLPPNPDNLTKGRCRVWESYTDETFESWCKTVLPECEKSYRLFIRTFMEEIGEYLPGYADGPFSLQATIIPANENSMLPDRRICISPFPIEDEDQIELIFVENCFYNDSGFVGIEERIQNYIQTARLLGRPGNGYEESILLGSTLLTDKAYIHNEVRKRIQKEVYALFTLH</sequence>
<dbReference type="Proteomes" id="UP000004830">
    <property type="component" value="Unassembled WGS sequence"/>
</dbReference>
<dbReference type="OrthoDB" id="135105at2"/>
<evidence type="ECO:0000313" key="2">
    <source>
        <dbReference type="EMBL" id="EGX67178.1"/>
    </source>
</evidence>
<dbReference type="PROSITE" id="PS50837">
    <property type="entry name" value="NACHT"/>
    <property type="match status" value="1"/>
</dbReference>
<evidence type="ECO:0000313" key="3">
    <source>
        <dbReference type="Proteomes" id="UP000004830"/>
    </source>
</evidence>
<dbReference type="Pfam" id="PF05729">
    <property type="entry name" value="NACHT"/>
    <property type="match status" value="1"/>
</dbReference>
<dbReference type="InterPro" id="IPR027417">
    <property type="entry name" value="P-loop_NTPase"/>
</dbReference>
<protein>
    <recommendedName>
        <fullName evidence="1">NACHT domain-containing protein</fullName>
    </recommendedName>
</protein>
<organism evidence="2 3">
    <name type="scientific">Collinsella tanakaei YIT 12063</name>
    <dbReference type="NCBI Taxonomy" id="742742"/>
    <lineage>
        <taxon>Bacteria</taxon>
        <taxon>Bacillati</taxon>
        <taxon>Actinomycetota</taxon>
        <taxon>Coriobacteriia</taxon>
        <taxon>Coriobacteriales</taxon>
        <taxon>Coriobacteriaceae</taxon>
        <taxon>Collinsella</taxon>
    </lineage>
</organism>
<dbReference type="InterPro" id="IPR007111">
    <property type="entry name" value="NACHT_NTPase"/>
</dbReference>
<comment type="caution">
    <text evidence="2">The sequence shown here is derived from an EMBL/GenBank/DDBJ whole genome shotgun (WGS) entry which is preliminary data.</text>
</comment>
<dbReference type="AlphaFoldDB" id="G1WH27"/>
<dbReference type="eggNOG" id="COG5635">
    <property type="taxonomic scope" value="Bacteria"/>
</dbReference>